<reference evidence="2 3" key="1">
    <citation type="submission" date="2022-10" db="EMBL/GenBank/DDBJ databases">
        <title>Luteolibacter flavescens strain MCCC 1K03193, whole genome shotgun sequencing project.</title>
        <authorList>
            <person name="Zhao G."/>
            <person name="Shen L."/>
        </authorList>
    </citation>
    <scope>NUCLEOTIDE SEQUENCE [LARGE SCALE GENOMIC DNA]</scope>
    <source>
        <strain evidence="2 3">MCCC 1K03193</strain>
    </source>
</reference>
<evidence type="ECO:0000313" key="3">
    <source>
        <dbReference type="Proteomes" id="UP001207930"/>
    </source>
</evidence>
<evidence type="ECO:0000313" key="2">
    <source>
        <dbReference type="EMBL" id="MCW1885104.1"/>
    </source>
</evidence>
<sequence length="649" mass="71882">MEAHQNEEWNSSVELLQSTLDDRIPILREALLSPECNEITHVVLEYDFRRRGLRIDCILIGNGIIFVVEFKRQKIQRADRDQVMTYAVNLIEFHKTTQELCEGNHGVIVVPVIALTAGILKNQSDWPGLGGNSWPAMASKPLECDRSTFCKTIGTGMSHRRTTTPISSSEWLNSSFRPSSSILDAALSLYGNHDVVAIQDHAAPKASIEAAVNEIRDTAREALARGSYHVIFLSGAPGAGKTLVGLDLVMRGDLASNSVFVTGNAPLVDVLNKALSNSFRSQGSRAESWAATGYRRSDARLVSAAANFKVVKAHNFLGKRGSAHSQEDGRLLVFDEAQRTYEKGRIVLGSALDDHEADLILEAQKAAFPSGGAVVLALVGHNQAINRGELGILAWLEAAERKNWSYSISDETLALAEFKAPETWAAHPLRHVLKNGHLHQSMRYYRNKHIEEWAGALLDNDRASAERLAIEMEREGSTVWITRSLEEAKRWARAHRAGNQRAGLIASGQAKRLAAEGLFVDLKPSIADWMLAPSTDVRSSNALETVQNQYQVQGLELDYTIVCWDADLRRNHDDWTAFKLSGSDWNQDRLKDVAKNSYRVLLTRARKGMVIFVPKGDPSGEDVTRKTEFYDGVFDFLSSCGAKELKHSS</sequence>
<dbReference type="InterPro" id="IPR018647">
    <property type="entry name" value="SLFN_3-like_DNA/RNA_helicase"/>
</dbReference>
<keyword evidence="3" id="KW-1185">Reference proteome</keyword>
<dbReference type="Proteomes" id="UP001207930">
    <property type="component" value="Unassembled WGS sequence"/>
</dbReference>
<feature type="domain" description="Schlafen group 3-like DNA/RNA helicase" evidence="1">
    <location>
        <begin position="229"/>
        <end position="614"/>
    </location>
</feature>
<comment type="caution">
    <text evidence="2">The sequence shown here is derived from an EMBL/GenBank/DDBJ whole genome shotgun (WGS) entry which is preliminary data.</text>
</comment>
<gene>
    <name evidence="2" type="ORF">OKA04_10225</name>
</gene>
<dbReference type="RefSeq" id="WP_264501062.1">
    <property type="nucleotide sequence ID" value="NZ_JAPDDS010000005.1"/>
</dbReference>
<name>A0ABT3FP34_9BACT</name>
<accession>A0ABT3FP34</accession>
<evidence type="ECO:0000259" key="1">
    <source>
        <dbReference type="Pfam" id="PF09848"/>
    </source>
</evidence>
<organism evidence="2 3">
    <name type="scientific">Luteolibacter flavescens</name>
    <dbReference type="NCBI Taxonomy" id="1859460"/>
    <lineage>
        <taxon>Bacteria</taxon>
        <taxon>Pseudomonadati</taxon>
        <taxon>Verrucomicrobiota</taxon>
        <taxon>Verrucomicrobiia</taxon>
        <taxon>Verrucomicrobiales</taxon>
        <taxon>Verrucomicrobiaceae</taxon>
        <taxon>Luteolibacter</taxon>
    </lineage>
</organism>
<dbReference type="EMBL" id="JAPDDS010000005">
    <property type="protein sequence ID" value="MCW1885104.1"/>
    <property type="molecule type" value="Genomic_DNA"/>
</dbReference>
<protein>
    <submittedName>
        <fullName evidence="2">DUF2075 domain-containing protein</fullName>
    </submittedName>
</protein>
<proteinExistence type="predicted"/>
<dbReference type="Pfam" id="PF09848">
    <property type="entry name" value="SLFN-g3_helicase"/>
    <property type="match status" value="1"/>
</dbReference>